<dbReference type="GO" id="GO:0003677">
    <property type="term" value="F:DNA binding"/>
    <property type="evidence" value="ECO:0007669"/>
    <property type="project" value="TreeGrafter"/>
</dbReference>
<feature type="signal peptide" evidence="4">
    <location>
        <begin position="1"/>
        <end position="18"/>
    </location>
</feature>
<keyword evidence="2" id="KW-0540">Nuclease</keyword>
<dbReference type="AlphaFoldDB" id="A0A2G8KE20"/>
<organism evidence="6 7">
    <name type="scientific">Stichopus japonicus</name>
    <name type="common">Sea cucumber</name>
    <dbReference type="NCBI Taxonomy" id="307972"/>
    <lineage>
        <taxon>Eukaryota</taxon>
        <taxon>Metazoa</taxon>
        <taxon>Echinodermata</taxon>
        <taxon>Eleutherozoa</taxon>
        <taxon>Echinozoa</taxon>
        <taxon>Holothuroidea</taxon>
        <taxon>Aspidochirotacea</taxon>
        <taxon>Aspidochirotida</taxon>
        <taxon>Stichopodidae</taxon>
        <taxon>Apostichopus</taxon>
    </lineage>
</organism>
<dbReference type="InterPro" id="IPR036691">
    <property type="entry name" value="Endo/exonu/phosph_ase_sf"/>
</dbReference>
<evidence type="ECO:0000256" key="4">
    <source>
        <dbReference type="SAM" id="SignalP"/>
    </source>
</evidence>
<proteinExistence type="inferred from homology"/>
<dbReference type="Gene3D" id="3.60.10.10">
    <property type="entry name" value="Endonuclease/exonuclease/phosphatase"/>
    <property type="match status" value="1"/>
</dbReference>
<dbReference type="PROSITE" id="PS51257">
    <property type="entry name" value="PROKAR_LIPOPROTEIN"/>
    <property type="match status" value="1"/>
</dbReference>
<evidence type="ECO:0000256" key="3">
    <source>
        <dbReference type="ARBA" id="ARBA00022801"/>
    </source>
</evidence>
<dbReference type="EMBL" id="MRZV01000657">
    <property type="protein sequence ID" value="PIK46251.1"/>
    <property type="molecule type" value="Genomic_DNA"/>
</dbReference>
<evidence type="ECO:0000313" key="7">
    <source>
        <dbReference type="Proteomes" id="UP000230750"/>
    </source>
</evidence>
<accession>A0A2G8KE20</accession>
<dbReference type="GO" id="GO:0006308">
    <property type="term" value="P:DNA catabolic process"/>
    <property type="evidence" value="ECO:0007669"/>
    <property type="project" value="InterPro"/>
</dbReference>
<sequence length="265" mass="29590">MRSFVVLCLFGLFAGCYGAKICAFNIQSFGPTKAGKPDVMNNICQVMSLFDLIIVQEVRDSSGGAQAQLLSDLNAYVGFTEYDYYCGVRLGRSSYTEQYCFYFKSAMFSIIDAYEYPDPGDIFERQPTVVHFQHKTSTSSLTEFAIAALHAKPDDAVVELDASVDVYDYIAQTSTEIVLMWRWRIGPIFVLTPILVSSGPFLCWQDTTVSGNTHCAYDRFVLAGADLIANSDDYGEVFYSDYALGWTYAATSDVSDHYPVYMNVN</sequence>
<evidence type="ECO:0000256" key="2">
    <source>
        <dbReference type="ARBA" id="ARBA00022722"/>
    </source>
</evidence>
<dbReference type="STRING" id="307972.A0A2G8KE20"/>
<dbReference type="InterPro" id="IPR016202">
    <property type="entry name" value="DNase_I"/>
</dbReference>
<dbReference type="Pfam" id="PF03372">
    <property type="entry name" value="Exo_endo_phos"/>
    <property type="match status" value="1"/>
</dbReference>
<dbReference type="PRINTS" id="PR00130">
    <property type="entry name" value="DNASEI"/>
</dbReference>
<reference evidence="6 7" key="1">
    <citation type="journal article" date="2017" name="PLoS Biol.">
        <title>The sea cucumber genome provides insights into morphological evolution and visceral regeneration.</title>
        <authorList>
            <person name="Zhang X."/>
            <person name="Sun L."/>
            <person name="Yuan J."/>
            <person name="Sun Y."/>
            <person name="Gao Y."/>
            <person name="Zhang L."/>
            <person name="Li S."/>
            <person name="Dai H."/>
            <person name="Hamel J.F."/>
            <person name="Liu C."/>
            <person name="Yu Y."/>
            <person name="Liu S."/>
            <person name="Lin W."/>
            <person name="Guo K."/>
            <person name="Jin S."/>
            <person name="Xu P."/>
            <person name="Storey K.B."/>
            <person name="Huan P."/>
            <person name="Zhang T."/>
            <person name="Zhou Y."/>
            <person name="Zhang J."/>
            <person name="Lin C."/>
            <person name="Li X."/>
            <person name="Xing L."/>
            <person name="Huo D."/>
            <person name="Sun M."/>
            <person name="Wang L."/>
            <person name="Mercier A."/>
            <person name="Li F."/>
            <person name="Yang H."/>
            <person name="Xiang J."/>
        </authorList>
    </citation>
    <scope>NUCLEOTIDE SEQUENCE [LARGE SCALE GENOMIC DNA]</scope>
    <source>
        <strain evidence="6">Shaxun</strain>
        <tissue evidence="6">Muscle</tissue>
    </source>
</reference>
<name>A0A2G8KE20_STIJA</name>
<evidence type="ECO:0000259" key="5">
    <source>
        <dbReference type="Pfam" id="PF03372"/>
    </source>
</evidence>
<feature type="chain" id="PRO_5013721856" evidence="4">
    <location>
        <begin position="19"/>
        <end position="265"/>
    </location>
</feature>
<dbReference type="PANTHER" id="PTHR11371:SF31">
    <property type="entry name" value="EXTRACELLULAR NUCLEASE"/>
    <property type="match status" value="1"/>
</dbReference>
<keyword evidence="7" id="KW-1185">Reference proteome</keyword>
<evidence type="ECO:0000256" key="1">
    <source>
        <dbReference type="ARBA" id="ARBA00007359"/>
    </source>
</evidence>
<feature type="domain" description="Endonuclease/exonuclease/phosphatase" evidence="5">
    <location>
        <begin position="23"/>
        <end position="121"/>
    </location>
</feature>
<protein>
    <submittedName>
        <fullName evidence="6">Putative deoxyribonuclease-1</fullName>
    </submittedName>
</protein>
<dbReference type="SUPFAM" id="SSF56219">
    <property type="entry name" value="DNase I-like"/>
    <property type="match status" value="1"/>
</dbReference>
<dbReference type="OrthoDB" id="10061407at2759"/>
<dbReference type="Proteomes" id="UP000230750">
    <property type="component" value="Unassembled WGS sequence"/>
</dbReference>
<dbReference type="SMART" id="SM00476">
    <property type="entry name" value="DNaseIc"/>
    <property type="match status" value="1"/>
</dbReference>
<comment type="caution">
    <text evidence="6">The sequence shown here is derived from an EMBL/GenBank/DDBJ whole genome shotgun (WGS) entry which is preliminary data.</text>
</comment>
<keyword evidence="3" id="KW-0378">Hydrolase</keyword>
<dbReference type="GO" id="GO:0005634">
    <property type="term" value="C:nucleus"/>
    <property type="evidence" value="ECO:0007669"/>
    <property type="project" value="TreeGrafter"/>
</dbReference>
<dbReference type="GO" id="GO:0004530">
    <property type="term" value="F:deoxyribonuclease I activity"/>
    <property type="evidence" value="ECO:0007669"/>
    <property type="project" value="TreeGrafter"/>
</dbReference>
<evidence type="ECO:0000313" key="6">
    <source>
        <dbReference type="EMBL" id="PIK46251.1"/>
    </source>
</evidence>
<gene>
    <name evidence="6" type="ORF">BSL78_16879</name>
</gene>
<dbReference type="InterPro" id="IPR005135">
    <property type="entry name" value="Endo/exonuclease/phosphatase"/>
</dbReference>
<comment type="similarity">
    <text evidence="1">Belongs to the DNase I family.</text>
</comment>
<keyword evidence="4" id="KW-0732">Signal</keyword>
<dbReference type="PANTHER" id="PTHR11371">
    <property type="entry name" value="DEOXYRIBONUCLEASE"/>
    <property type="match status" value="1"/>
</dbReference>